<proteinExistence type="predicted"/>
<reference evidence="2 3" key="1">
    <citation type="submission" date="2016-05" db="EMBL/GenBank/DDBJ databases">
        <title>Comparative analysis of secretome profiles of manganese(II)-oxidizing ascomycete fungi.</title>
        <authorList>
            <consortium name="DOE Joint Genome Institute"/>
            <person name="Zeiner C.A."/>
            <person name="Purvine S.O."/>
            <person name="Zink E.M."/>
            <person name="Wu S."/>
            <person name="Pasa-Tolic L."/>
            <person name="Chaput D.L."/>
            <person name="Haridas S."/>
            <person name="Grigoriev I.V."/>
            <person name="Santelli C.M."/>
            <person name="Hansel C.M."/>
        </authorList>
    </citation>
    <scope>NUCLEOTIDE SEQUENCE [LARGE SCALE GENOMIC DNA]</scope>
    <source>
        <strain evidence="2 3">SRC1lrK2f</strain>
    </source>
</reference>
<protein>
    <recommendedName>
        <fullName evidence="4">Secreted protein</fullName>
    </recommendedName>
</protein>
<evidence type="ECO:0000313" key="2">
    <source>
        <dbReference type="EMBL" id="OAG25576.1"/>
    </source>
</evidence>
<dbReference type="EMBL" id="KV441470">
    <property type="protein sequence ID" value="OAG25576.1"/>
    <property type="molecule type" value="Genomic_DNA"/>
</dbReference>
<feature type="chain" id="PRO_5008060031" description="Secreted protein" evidence="1">
    <location>
        <begin position="19"/>
        <end position="140"/>
    </location>
</feature>
<evidence type="ECO:0000313" key="3">
    <source>
        <dbReference type="Proteomes" id="UP000077248"/>
    </source>
</evidence>
<evidence type="ECO:0000256" key="1">
    <source>
        <dbReference type="SAM" id="SignalP"/>
    </source>
</evidence>
<evidence type="ECO:0008006" key="4">
    <source>
        <dbReference type="Google" id="ProtNLM"/>
    </source>
</evidence>
<dbReference type="RefSeq" id="XP_018390997.1">
    <property type="nucleotide sequence ID" value="XM_018531301.1"/>
</dbReference>
<accession>A0A177E1F2</accession>
<feature type="signal peptide" evidence="1">
    <location>
        <begin position="1"/>
        <end position="18"/>
    </location>
</feature>
<dbReference type="VEuPathDB" id="FungiDB:CC77DRAFT_335339"/>
<keyword evidence="3" id="KW-1185">Reference proteome</keyword>
<dbReference type="AlphaFoldDB" id="A0A177E1F2"/>
<name>A0A177E1F2_ALTAL</name>
<keyword evidence="1" id="KW-0732">Signal</keyword>
<organism evidence="2 3">
    <name type="scientific">Alternaria alternata</name>
    <name type="common">Alternaria rot fungus</name>
    <name type="synonym">Torula alternata</name>
    <dbReference type="NCBI Taxonomy" id="5599"/>
    <lineage>
        <taxon>Eukaryota</taxon>
        <taxon>Fungi</taxon>
        <taxon>Dikarya</taxon>
        <taxon>Ascomycota</taxon>
        <taxon>Pezizomycotina</taxon>
        <taxon>Dothideomycetes</taxon>
        <taxon>Pleosporomycetidae</taxon>
        <taxon>Pleosporales</taxon>
        <taxon>Pleosporineae</taxon>
        <taxon>Pleosporaceae</taxon>
        <taxon>Alternaria</taxon>
        <taxon>Alternaria sect. Alternaria</taxon>
        <taxon>Alternaria alternata complex</taxon>
    </lineage>
</organism>
<sequence length="140" mass="15479">MHSAALHIKLAPLGLGSAVSTMTSPPASFAVLVPTSIASSLYHLGIHFLSLTYQIDVLHGTLWLKRCAKTAKWLKPREWPLRSRVDTTTRTPTGSAPCLTGTLQHAPYRRLFLDRLVRSAYLTFCNRKSKRAAPVALPRC</sequence>
<dbReference type="Proteomes" id="UP000077248">
    <property type="component" value="Unassembled WGS sequence"/>
</dbReference>
<dbReference type="GeneID" id="29116895"/>
<gene>
    <name evidence="2" type="ORF">CC77DRAFT_335339</name>
</gene>
<dbReference type="KEGG" id="aalt:CC77DRAFT_335339"/>